<dbReference type="PANTHER" id="PTHR11266">
    <property type="entry name" value="PEROXISOMAL MEMBRANE PROTEIN 2, PXMP2 MPV17"/>
    <property type="match status" value="1"/>
</dbReference>
<proteinExistence type="inferred from homology"/>
<dbReference type="eggNOG" id="KOG1944">
    <property type="taxonomic scope" value="Eukaryota"/>
</dbReference>
<keyword evidence="4 6" id="KW-1133">Transmembrane helix</keyword>
<dbReference type="RefSeq" id="XP_008443214.2">
    <property type="nucleotide sequence ID" value="XM_008444992.3"/>
</dbReference>
<protein>
    <submittedName>
        <fullName evidence="8">Protein SYM1</fullName>
    </submittedName>
</protein>
<gene>
    <name evidence="8" type="primary">LOC103486861</name>
</gene>
<dbReference type="PANTHER" id="PTHR11266:SF80">
    <property type="entry name" value="PEROXISOMAL MEMBRANE PROTEIN 2"/>
    <property type="match status" value="1"/>
</dbReference>
<evidence type="ECO:0000313" key="8">
    <source>
        <dbReference type="RefSeq" id="XP_008443214.2"/>
    </source>
</evidence>
<dbReference type="InterPro" id="IPR007248">
    <property type="entry name" value="Mpv17_PMP22"/>
</dbReference>
<evidence type="ECO:0000256" key="3">
    <source>
        <dbReference type="ARBA" id="ARBA00022692"/>
    </source>
</evidence>
<organism evidence="7 8">
    <name type="scientific">Cucumis melo</name>
    <name type="common">Muskmelon</name>
    <dbReference type="NCBI Taxonomy" id="3656"/>
    <lineage>
        <taxon>Eukaryota</taxon>
        <taxon>Viridiplantae</taxon>
        <taxon>Streptophyta</taxon>
        <taxon>Embryophyta</taxon>
        <taxon>Tracheophyta</taxon>
        <taxon>Spermatophyta</taxon>
        <taxon>Magnoliopsida</taxon>
        <taxon>eudicotyledons</taxon>
        <taxon>Gunneridae</taxon>
        <taxon>Pentapetalae</taxon>
        <taxon>rosids</taxon>
        <taxon>fabids</taxon>
        <taxon>Cucurbitales</taxon>
        <taxon>Cucurbitaceae</taxon>
        <taxon>Benincaseae</taxon>
        <taxon>Cucumis</taxon>
    </lineage>
</organism>
<feature type="transmembrane region" description="Helical" evidence="6">
    <location>
        <begin position="211"/>
        <end position="229"/>
    </location>
</feature>
<evidence type="ECO:0000256" key="5">
    <source>
        <dbReference type="ARBA" id="ARBA00023136"/>
    </source>
</evidence>
<evidence type="ECO:0000256" key="4">
    <source>
        <dbReference type="ARBA" id="ARBA00022989"/>
    </source>
</evidence>
<name>A0A1S3B8A4_CUCME</name>
<keyword evidence="5 6" id="KW-0472">Membrane</keyword>
<comment type="similarity">
    <text evidence="2 6">Belongs to the peroxisomal membrane protein PXMP2/4 family.</text>
</comment>
<evidence type="ECO:0000256" key="2">
    <source>
        <dbReference type="ARBA" id="ARBA00006824"/>
    </source>
</evidence>
<evidence type="ECO:0000256" key="1">
    <source>
        <dbReference type="ARBA" id="ARBA00004141"/>
    </source>
</evidence>
<evidence type="ECO:0000313" key="7">
    <source>
        <dbReference type="Proteomes" id="UP001652600"/>
    </source>
</evidence>
<feature type="transmembrane region" description="Helical" evidence="6">
    <location>
        <begin position="172"/>
        <end position="191"/>
    </location>
</feature>
<dbReference type="Proteomes" id="UP001652600">
    <property type="component" value="Chromosome 4"/>
</dbReference>
<evidence type="ECO:0000256" key="6">
    <source>
        <dbReference type="RuleBase" id="RU363053"/>
    </source>
</evidence>
<accession>A0A1S3B8A4</accession>
<keyword evidence="3 6" id="KW-0812">Transmembrane</keyword>
<comment type="subcellular location">
    <subcellularLocation>
        <location evidence="1">Membrane</location>
        <topology evidence="1">Multi-pass membrane protein</topology>
    </subcellularLocation>
</comment>
<reference evidence="8" key="1">
    <citation type="submission" date="2025-08" db="UniProtKB">
        <authorList>
            <consortium name="RefSeq"/>
        </authorList>
    </citation>
    <scope>IDENTIFICATION</scope>
    <source>
        <tissue evidence="8">Stem</tissue>
    </source>
</reference>
<sequence length="297" mass="32559">MVPCGLTLSLKPPTLCTRISFNGGHISAFGLQAPILETPVQMKGTRVCSFRHNHRLEFNDVGRRQMQCGSLRFTDFRISASSGDGSGDGFGSGAGDGGYGGYGHENSGGGEGDSGKSGNNWSFLSWYLTLLAKYPALVKSITSGILNALGDLICQIVFEEAPSADLRRTFRFSLLGLVLVGPALHFWYLYLSQLVTLPGASGAFVRLLLDQFIFTPVFLGVFLSGLVTLEGRPSNVIPKLQQEWFSSVVANWKLWIPFQFLNFRFVPQQFQVLAANILALAWNVILSFKAHKEIITR</sequence>
<keyword evidence="7" id="KW-1185">Reference proteome</keyword>
<dbReference type="GeneID" id="103486861"/>
<dbReference type="Pfam" id="PF04117">
    <property type="entry name" value="Mpv17_PMP22"/>
    <property type="match status" value="1"/>
</dbReference>